<dbReference type="Gene3D" id="3.40.190.10">
    <property type="entry name" value="Periplasmic binding protein-like II"/>
    <property type="match status" value="2"/>
</dbReference>
<dbReference type="PRINTS" id="PR00039">
    <property type="entry name" value="HTHLYSR"/>
</dbReference>
<dbReference type="GO" id="GO:0000976">
    <property type="term" value="F:transcription cis-regulatory region binding"/>
    <property type="evidence" value="ECO:0007669"/>
    <property type="project" value="TreeGrafter"/>
</dbReference>
<dbReference type="KEGG" id="cuh:BJN34_12330"/>
<evidence type="ECO:0000313" key="6">
    <source>
        <dbReference type="EMBL" id="AQV94668.1"/>
    </source>
</evidence>
<reference evidence="7" key="1">
    <citation type="submission" date="2017-02" db="EMBL/GenBank/DDBJ databases">
        <title>Complete genome sequence of Cupriavidus necator strain NH9, a 3-chlorobenzoate degrader.</title>
        <authorList>
            <person name="Moriuchi R."/>
            <person name="Dohra H."/>
            <person name="Ogawa N."/>
        </authorList>
    </citation>
    <scope>NUCLEOTIDE SEQUENCE [LARGE SCALE GENOMIC DNA]</scope>
    <source>
        <strain evidence="7">NH9</strain>
    </source>
</reference>
<dbReference type="InterPro" id="IPR000847">
    <property type="entry name" value="LysR_HTH_N"/>
</dbReference>
<protein>
    <submittedName>
        <fullName evidence="6">LysR family transcriptional regulator</fullName>
    </submittedName>
</protein>
<evidence type="ECO:0000256" key="3">
    <source>
        <dbReference type="ARBA" id="ARBA00023125"/>
    </source>
</evidence>
<evidence type="ECO:0000256" key="1">
    <source>
        <dbReference type="ARBA" id="ARBA00009437"/>
    </source>
</evidence>
<keyword evidence="2" id="KW-0805">Transcription regulation</keyword>
<dbReference type="InterPro" id="IPR005119">
    <property type="entry name" value="LysR_subst-bd"/>
</dbReference>
<organism evidence="6 7">
    <name type="scientific">Cupriavidus necator</name>
    <name type="common">Alcaligenes eutrophus</name>
    <name type="synonym">Ralstonia eutropha</name>
    <dbReference type="NCBI Taxonomy" id="106590"/>
    <lineage>
        <taxon>Bacteria</taxon>
        <taxon>Pseudomonadati</taxon>
        <taxon>Pseudomonadota</taxon>
        <taxon>Betaproteobacteria</taxon>
        <taxon>Burkholderiales</taxon>
        <taxon>Burkholderiaceae</taxon>
        <taxon>Cupriavidus</taxon>
    </lineage>
</organism>
<proteinExistence type="inferred from homology"/>
<accession>A0A1U9UPV6</accession>
<dbReference type="SUPFAM" id="SSF53850">
    <property type="entry name" value="Periplasmic binding protein-like II"/>
    <property type="match status" value="1"/>
</dbReference>
<dbReference type="CDD" id="cd05466">
    <property type="entry name" value="PBP2_LTTR_substrate"/>
    <property type="match status" value="1"/>
</dbReference>
<dbReference type="OrthoDB" id="9789529at2"/>
<dbReference type="Pfam" id="PF00126">
    <property type="entry name" value="HTH_1"/>
    <property type="match status" value="1"/>
</dbReference>
<evidence type="ECO:0000256" key="4">
    <source>
        <dbReference type="ARBA" id="ARBA00023163"/>
    </source>
</evidence>
<dbReference type="InterPro" id="IPR036390">
    <property type="entry name" value="WH_DNA-bd_sf"/>
</dbReference>
<evidence type="ECO:0000313" key="7">
    <source>
        <dbReference type="Proteomes" id="UP000189627"/>
    </source>
</evidence>
<dbReference type="Gene3D" id="1.10.10.10">
    <property type="entry name" value="Winged helix-like DNA-binding domain superfamily/Winged helix DNA-binding domain"/>
    <property type="match status" value="1"/>
</dbReference>
<dbReference type="AlphaFoldDB" id="A0A1U9UPV6"/>
<gene>
    <name evidence="6" type="ORF">BJN34_12330</name>
</gene>
<dbReference type="Pfam" id="PF03466">
    <property type="entry name" value="LysR_substrate"/>
    <property type="match status" value="1"/>
</dbReference>
<dbReference type="RefSeq" id="WP_078196869.1">
    <property type="nucleotide sequence ID" value="NZ_CP017757.2"/>
</dbReference>
<dbReference type="PANTHER" id="PTHR30126:SF99">
    <property type="entry name" value="TRANSCRIPTIONAL REGULATOR LYSR FAMILY"/>
    <property type="match status" value="1"/>
</dbReference>
<dbReference type="EMBL" id="CP017757">
    <property type="protein sequence ID" value="AQV94668.1"/>
    <property type="molecule type" value="Genomic_DNA"/>
</dbReference>
<evidence type="ECO:0000259" key="5">
    <source>
        <dbReference type="PROSITE" id="PS50931"/>
    </source>
</evidence>
<dbReference type="PANTHER" id="PTHR30126">
    <property type="entry name" value="HTH-TYPE TRANSCRIPTIONAL REGULATOR"/>
    <property type="match status" value="1"/>
</dbReference>
<dbReference type="Proteomes" id="UP000189627">
    <property type="component" value="Chromosome 1"/>
</dbReference>
<keyword evidence="3" id="KW-0238">DNA-binding</keyword>
<dbReference type="GO" id="GO:0003700">
    <property type="term" value="F:DNA-binding transcription factor activity"/>
    <property type="evidence" value="ECO:0007669"/>
    <property type="project" value="InterPro"/>
</dbReference>
<feature type="domain" description="HTH lysR-type" evidence="5">
    <location>
        <begin position="1"/>
        <end position="58"/>
    </location>
</feature>
<dbReference type="PROSITE" id="PS50931">
    <property type="entry name" value="HTH_LYSR"/>
    <property type="match status" value="1"/>
</dbReference>
<dbReference type="SUPFAM" id="SSF46785">
    <property type="entry name" value="Winged helix' DNA-binding domain"/>
    <property type="match status" value="1"/>
</dbReference>
<keyword evidence="4" id="KW-0804">Transcription</keyword>
<sequence length="300" mass="33118">MVHPQWLRSFATLAELGNFTRTADQLGLTQAAVSQHVRHLESEFGPLLIRRPRALELTPAGNALLDYCRELDKADERLRTRLSDADGTNGEVSLITPGSIGLYLYPVLLAFQQANRGVVVRHRFAPDPEVVEAVLQNRYELGLVTLPPDDARLTASPFTSESLELVVPAQETAHTWEDLARIGFIDHPDGQAMASRLLSRRFPANPGVGSLPCRGFCNHIGLILEPVARGLGFTVIPRYAHQAFARADAVRVVDCGSPVVDTLWLIHRSEWPLSARATRVLDYLRQHVWGCATTPFPAPA</sequence>
<name>A0A1U9UPV6_CUPNE</name>
<evidence type="ECO:0000256" key="2">
    <source>
        <dbReference type="ARBA" id="ARBA00023015"/>
    </source>
</evidence>
<comment type="similarity">
    <text evidence="1">Belongs to the LysR transcriptional regulatory family.</text>
</comment>
<dbReference type="InterPro" id="IPR036388">
    <property type="entry name" value="WH-like_DNA-bd_sf"/>
</dbReference>